<reference evidence="4 5" key="1">
    <citation type="submission" date="2019-05" db="EMBL/GenBank/DDBJ databases">
        <title>Emergence of the Ug99 lineage of the wheat stem rust pathogen through somatic hybridization.</title>
        <authorList>
            <person name="Li F."/>
            <person name="Upadhyaya N.M."/>
            <person name="Sperschneider J."/>
            <person name="Matny O."/>
            <person name="Nguyen-Phuc H."/>
            <person name="Mago R."/>
            <person name="Raley C."/>
            <person name="Miller M.E."/>
            <person name="Silverstein K.A.T."/>
            <person name="Henningsen E."/>
            <person name="Hirsch C.D."/>
            <person name="Visser B."/>
            <person name="Pretorius Z.A."/>
            <person name="Steffenson B.J."/>
            <person name="Schwessinger B."/>
            <person name="Dodds P.N."/>
            <person name="Figueroa M."/>
        </authorList>
    </citation>
    <scope>NUCLEOTIDE SEQUENCE [LARGE SCALE GENOMIC DNA]</scope>
    <source>
        <strain evidence="2">21-0</strain>
        <strain evidence="3 5">Ug99</strain>
    </source>
</reference>
<dbReference type="EMBL" id="VSWC01000027">
    <property type="protein sequence ID" value="KAA1111114.1"/>
    <property type="molecule type" value="Genomic_DNA"/>
</dbReference>
<dbReference type="EMBL" id="VDEP01000001">
    <property type="protein sequence ID" value="KAA1138832.1"/>
    <property type="molecule type" value="Genomic_DNA"/>
</dbReference>
<protein>
    <submittedName>
        <fullName evidence="2">Uncharacterized protein</fullName>
    </submittedName>
</protein>
<feature type="region of interest" description="Disordered" evidence="1">
    <location>
        <begin position="20"/>
        <end position="72"/>
    </location>
</feature>
<dbReference type="Proteomes" id="UP000324748">
    <property type="component" value="Unassembled WGS sequence"/>
</dbReference>
<sequence>MVKGYPSRIPVIRWRIPASANGYPPTGADGPFSAKGRRVSRYPKGYPRPEGEMADPSSHRGTSTSPAGRRPFQPSRYKYLASWKETLPAGPLEGGYPRIPAAADGYTPAGADAQMAGKSSRISASARLSGCQSTISRNFQGTILIMSLHKLKTSKEKKHHKKINVGCLQEPSPCKPFMITRLVYCRNTIFGYQAGGCTVLCGLVGV</sequence>
<evidence type="ECO:0000313" key="2">
    <source>
        <dbReference type="EMBL" id="KAA1111114.1"/>
    </source>
</evidence>
<evidence type="ECO:0000313" key="4">
    <source>
        <dbReference type="Proteomes" id="UP000324748"/>
    </source>
</evidence>
<evidence type="ECO:0000313" key="3">
    <source>
        <dbReference type="EMBL" id="KAA1138832.1"/>
    </source>
</evidence>
<proteinExistence type="predicted"/>
<dbReference type="AlphaFoldDB" id="A0A5B0QDM5"/>
<evidence type="ECO:0000256" key="1">
    <source>
        <dbReference type="SAM" id="MobiDB-lite"/>
    </source>
</evidence>
<name>A0A5B0QDM5_PUCGR</name>
<comment type="caution">
    <text evidence="2">The sequence shown here is derived from an EMBL/GenBank/DDBJ whole genome shotgun (WGS) entry which is preliminary data.</text>
</comment>
<accession>A0A5B0QDM5</accession>
<evidence type="ECO:0000313" key="5">
    <source>
        <dbReference type="Proteomes" id="UP000325313"/>
    </source>
</evidence>
<gene>
    <name evidence="2" type="ORF">PGT21_036717</name>
    <name evidence="3" type="ORF">PGTUg99_018432</name>
</gene>
<keyword evidence="4" id="KW-1185">Reference proteome</keyword>
<organism evidence="2 4">
    <name type="scientific">Puccinia graminis f. sp. tritici</name>
    <dbReference type="NCBI Taxonomy" id="56615"/>
    <lineage>
        <taxon>Eukaryota</taxon>
        <taxon>Fungi</taxon>
        <taxon>Dikarya</taxon>
        <taxon>Basidiomycota</taxon>
        <taxon>Pucciniomycotina</taxon>
        <taxon>Pucciniomycetes</taxon>
        <taxon>Pucciniales</taxon>
        <taxon>Pucciniaceae</taxon>
        <taxon>Puccinia</taxon>
    </lineage>
</organism>
<dbReference type="Proteomes" id="UP000325313">
    <property type="component" value="Unassembled WGS sequence"/>
</dbReference>